<gene>
    <name evidence="2" type="ORF">DQP58_04860</name>
</gene>
<dbReference type="Proteomes" id="UP000250347">
    <property type="component" value="Unassembled WGS sequence"/>
</dbReference>
<dbReference type="AlphaFoldDB" id="A0A329KUU7"/>
<evidence type="ECO:0000256" key="1">
    <source>
        <dbReference type="SAM" id="SignalP"/>
    </source>
</evidence>
<evidence type="ECO:0008006" key="4">
    <source>
        <dbReference type="Google" id="ProtNLM"/>
    </source>
</evidence>
<keyword evidence="1" id="KW-0732">Signal</keyword>
<protein>
    <recommendedName>
        <fullName evidence="4">Secreted protein</fullName>
    </recommendedName>
</protein>
<reference evidence="2 3" key="1">
    <citation type="submission" date="2018-06" db="EMBL/GenBank/DDBJ databases">
        <title>NTM in soil in Japan.</title>
        <authorList>
            <person name="Ohya K."/>
        </authorList>
    </citation>
    <scope>NUCLEOTIDE SEQUENCE [LARGE SCALE GENOMIC DNA]</scope>
    <source>
        <strain evidence="2 3">GF76</strain>
    </source>
</reference>
<dbReference type="PROSITE" id="PS51257">
    <property type="entry name" value="PROKAR_LIPOPROTEIN"/>
    <property type="match status" value="1"/>
</dbReference>
<organism evidence="2 3">
    <name type="scientific">Mycobacterium colombiense</name>
    <dbReference type="NCBI Taxonomy" id="339268"/>
    <lineage>
        <taxon>Bacteria</taxon>
        <taxon>Bacillati</taxon>
        <taxon>Actinomycetota</taxon>
        <taxon>Actinomycetes</taxon>
        <taxon>Mycobacteriales</taxon>
        <taxon>Mycobacteriaceae</taxon>
        <taxon>Mycobacterium</taxon>
        <taxon>Mycobacterium avium complex (MAC)</taxon>
    </lineage>
</organism>
<proteinExistence type="predicted"/>
<comment type="caution">
    <text evidence="2">The sequence shown here is derived from an EMBL/GenBank/DDBJ whole genome shotgun (WGS) entry which is preliminary data.</text>
</comment>
<evidence type="ECO:0000313" key="3">
    <source>
        <dbReference type="Proteomes" id="UP000250347"/>
    </source>
</evidence>
<dbReference type="RefSeq" id="WP_112707401.1">
    <property type="nucleotide sequence ID" value="NZ_QMEU01000007.1"/>
</dbReference>
<feature type="chain" id="PRO_5038471483" description="Secreted protein" evidence="1">
    <location>
        <begin position="28"/>
        <end position="195"/>
    </location>
</feature>
<accession>A0A329KUU7</accession>
<feature type="signal peptide" evidence="1">
    <location>
        <begin position="1"/>
        <end position="27"/>
    </location>
</feature>
<dbReference type="EMBL" id="QMEU01000007">
    <property type="protein sequence ID" value="RAU98829.1"/>
    <property type="molecule type" value="Genomic_DNA"/>
</dbReference>
<sequence>MRVVVKLVARLLAAVSVSVGISCTAVAHHAAAQPPGFPNLDSFTAVPVDTFLLVYPKGSSDIRTITFSPPYNMQCSFPAPAQPGPPQPISCTGDMPGMDNVPFNGGGSTAPPGTCVLGAVHWAGSAYRLQREGYGGCESGRDPGSQFGGHPVLQPGKKITYQNVTCAVGDDRLVACLDTSSRHGFVLKSSGSQAF</sequence>
<evidence type="ECO:0000313" key="2">
    <source>
        <dbReference type="EMBL" id="RAU98829.1"/>
    </source>
</evidence>
<name>A0A329KUU7_9MYCO</name>